<sequence length="96" mass="9639">MLETTSRSKTTTIAAAAVATLMGLTLGGVAMMWVTGTFALSTATAATLWNAFEVGGWAFSIALAAFSAGTSAAIYAAIRGFVATLGKAAARKAFIA</sequence>
<keyword evidence="1" id="KW-1133">Transmembrane helix</keyword>
<feature type="transmembrane region" description="Helical" evidence="1">
    <location>
        <begin position="54"/>
        <end position="78"/>
    </location>
</feature>
<proteinExistence type="predicted"/>
<keyword evidence="1" id="KW-0472">Membrane</keyword>
<comment type="caution">
    <text evidence="2">The sequence shown here is derived from an EMBL/GenBank/DDBJ whole genome shotgun (WGS) entry which is preliminary data.</text>
</comment>
<evidence type="ECO:0008006" key="4">
    <source>
        <dbReference type="Google" id="ProtNLM"/>
    </source>
</evidence>
<name>A0A3M2JJM7_9CELL</name>
<evidence type="ECO:0000256" key="1">
    <source>
        <dbReference type="SAM" id="Phobius"/>
    </source>
</evidence>
<gene>
    <name evidence="2" type="ORF">EBM89_02600</name>
</gene>
<evidence type="ECO:0000313" key="3">
    <source>
        <dbReference type="Proteomes" id="UP000269289"/>
    </source>
</evidence>
<evidence type="ECO:0000313" key="2">
    <source>
        <dbReference type="EMBL" id="RMI13879.1"/>
    </source>
</evidence>
<keyword evidence="3" id="KW-1185">Reference proteome</keyword>
<dbReference type="RefSeq" id="WP_122147902.1">
    <property type="nucleotide sequence ID" value="NZ_RFFI01000008.1"/>
</dbReference>
<keyword evidence="1" id="KW-0812">Transmembrane</keyword>
<dbReference type="AlphaFoldDB" id="A0A3M2JJM7"/>
<dbReference type="EMBL" id="RFFI01000008">
    <property type="protein sequence ID" value="RMI13879.1"/>
    <property type="molecule type" value="Genomic_DNA"/>
</dbReference>
<feature type="transmembrane region" description="Helical" evidence="1">
    <location>
        <begin position="12"/>
        <end position="34"/>
    </location>
</feature>
<dbReference type="Proteomes" id="UP000269289">
    <property type="component" value="Unassembled WGS sequence"/>
</dbReference>
<organism evidence="2 3">
    <name type="scientific">Cellulomonas triticagri</name>
    <dbReference type="NCBI Taxonomy" id="2483352"/>
    <lineage>
        <taxon>Bacteria</taxon>
        <taxon>Bacillati</taxon>
        <taxon>Actinomycetota</taxon>
        <taxon>Actinomycetes</taxon>
        <taxon>Micrococcales</taxon>
        <taxon>Cellulomonadaceae</taxon>
        <taxon>Cellulomonas</taxon>
    </lineage>
</organism>
<accession>A0A3M2JJM7</accession>
<protein>
    <recommendedName>
        <fullName evidence="4">Circular bacteriocin, circularin A/uberolysin family</fullName>
    </recommendedName>
</protein>
<reference evidence="2 3" key="1">
    <citation type="submission" date="2018-10" db="EMBL/GenBank/DDBJ databases">
        <title>Isolation, diversity and antifungal activity of actinobacteria from wheat.</title>
        <authorList>
            <person name="Han C."/>
        </authorList>
    </citation>
    <scope>NUCLEOTIDE SEQUENCE [LARGE SCALE GENOMIC DNA]</scope>
    <source>
        <strain evidence="2 3">NEAU-YY56</strain>
    </source>
</reference>